<dbReference type="Proteomes" id="UP000294581">
    <property type="component" value="Unassembled WGS sequence"/>
</dbReference>
<keyword evidence="8" id="KW-1185">Reference proteome</keyword>
<dbReference type="GO" id="GO:0032196">
    <property type="term" value="P:transposition"/>
    <property type="evidence" value="ECO:0007669"/>
    <property type="project" value="UniProtKB-KW"/>
</dbReference>
<comment type="caution">
    <text evidence="7">The sequence shown here is derived from an EMBL/GenBank/DDBJ whole genome shotgun (WGS) entry which is preliminary data.</text>
</comment>
<evidence type="ECO:0000256" key="2">
    <source>
        <dbReference type="ARBA" id="ARBA00022578"/>
    </source>
</evidence>
<accession>A0A4V6QCU8</accession>
<dbReference type="InterPro" id="IPR001584">
    <property type="entry name" value="Integrase_cat-core"/>
</dbReference>
<evidence type="ECO:0000256" key="3">
    <source>
        <dbReference type="ARBA" id="ARBA00023125"/>
    </source>
</evidence>
<dbReference type="PROSITE" id="PS50994">
    <property type="entry name" value="INTEGRASE"/>
    <property type="match status" value="1"/>
</dbReference>
<evidence type="ECO:0000256" key="1">
    <source>
        <dbReference type="ARBA" id="ARBA00009277"/>
    </source>
</evidence>
<dbReference type="AlphaFoldDB" id="A0A4V6QCU8"/>
<evidence type="ECO:0000256" key="4">
    <source>
        <dbReference type="ARBA" id="ARBA00023172"/>
    </source>
</evidence>
<dbReference type="GO" id="GO:0006310">
    <property type="term" value="P:DNA recombination"/>
    <property type="evidence" value="ECO:0007669"/>
    <property type="project" value="UniProtKB-KW"/>
</dbReference>
<feature type="domain" description="HTH IS21-type" evidence="5">
    <location>
        <begin position="5"/>
        <end position="69"/>
    </location>
</feature>
<reference evidence="7 8" key="1">
    <citation type="submission" date="2019-03" db="EMBL/GenBank/DDBJ databases">
        <title>Genomic Encyclopedia of Type Strains, Phase IV (KMG-IV): sequencing the most valuable type-strain genomes for metagenomic binning, comparative biology and taxonomic classification.</title>
        <authorList>
            <person name="Goeker M."/>
        </authorList>
    </citation>
    <scope>NUCLEOTIDE SEQUENCE [LARGE SCALE GENOMIC DNA]</scope>
    <source>
        <strain evidence="7 8">DSM 17974</strain>
    </source>
</reference>
<evidence type="ECO:0000313" key="7">
    <source>
        <dbReference type="EMBL" id="TDY37444.1"/>
    </source>
</evidence>
<keyword evidence="2" id="KW-0815">Transposition</keyword>
<dbReference type="EMBL" id="SORF01000047">
    <property type="protein sequence ID" value="TDY37444.1"/>
    <property type="molecule type" value="Genomic_DNA"/>
</dbReference>
<protein>
    <submittedName>
        <fullName evidence="7">Transposase</fullName>
    </submittedName>
</protein>
<evidence type="ECO:0000313" key="8">
    <source>
        <dbReference type="Proteomes" id="UP000294581"/>
    </source>
</evidence>
<dbReference type="InterPro" id="IPR017894">
    <property type="entry name" value="HTH_IS21_transposase_type"/>
</dbReference>
<feature type="domain" description="Integrase catalytic" evidence="6">
    <location>
        <begin position="126"/>
        <end position="297"/>
    </location>
</feature>
<dbReference type="OrthoDB" id="92877at2"/>
<dbReference type="GO" id="GO:0015074">
    <property type="term" value="P:DNA integration"/>
    <property type="evidence" value="ECO:0007669"/>
    <property type="project" value="InterPro"/>
</dbReference>
<gene>
    <name evidence="7" type="ORF">C7445_1471</name>
</gene>
<keyword evidence="4" id="KW-0233">DNA recombination</keyword>
<dbReference type="PANTHER" id="PTHR35004">
    <property type="entry name" value="TRANSPOSASE RV3428C-RELATED"/>
    <property type="match status" value="1"/>
</dbReference>
<sequence length="490" mass="55941">MLRMTQVEMIKELQGKGLGPVAIAERLRIDRKTVSKYMAAEVFEERRPTQKVDRPSKLDPFKPLIVQWLEEDRKSRYKQRHTAKRIHVRLTEECPDYDASYPLVQRYVKSLREARQEQYQEGTQELVWHPGEAQADFGEADFFDADGERRTYKYLCLSFPHSNAAYTQLFGGETAECVSQGLQDIFHRIGGVPTRIVFDNASGVGRRVSDQVRMTEFFLRFKAHYGFGVTFCNPAAGYEKGNVENKVGYFRRNLFVPVPMVTDVQAFNQELLSRCEQDWQREHYKKGVPIDLLFADDREALLYLPTAPFSVCRYARVKTDGYGKFQIDGKHFYSSGPEWAGREIVVRITAHTVEPLSRSGEPMVVHARRFGNQRTDTVDVRTTLSRLLRSPGAWRNSALREVVPEALRSGMDELARPDLREALKIMHDLSSRYDFETAVEAMQKAAELGRLTNANASVLAARLATFTPPDAQQVDLTPYDAMLHPGGDAQ</sequence>
<evidence type="ECO:0000259" key="5">
    <source>
        <dbReference type="PROSITE" id="PS50531"/>
    </source>
</evidence>
<dbReference type="PANTHER" id="PTHR35004:SF7">
    <property type="entry name" value="INTEGRASE PROTEIN"/>
    <property type="match status" value="1"/>
</dbReference>
<dbReference type="PROSITE" id="PS50531">
    <property type="entry name" value="HTH_IS21"/>
    <property type="match status" value="1"/>
</dbReference>
<keyword evidence="3" id="KW-0238">DNA-binding</keyword>
<proteinExistence type="inferred from homology"/>
<dbReference type="NCBIfam" id="NF033546">
    <property type="entry name" value="transpos_IS21"/>
    <property type="match status" value="1"/>
</dbReference>
<organism evidence="7 8">
    <name type="scientific">Alicyclobacillus sacchari</name>
    <dbReference type="NCBI Taxonomy" id="392010"/>
    <lineage>
        <taxon>Bacteria</taxon>
        <taxon>Bacillati</taxon>
        <taxon>Bacillota</taxon>
        <taxon>Bacilli</taxon>
        <taxon>Bacillales</taxon>
        <taxon>Alicyclobacillaceae</taxon>
        <taxon>Alicyclobacillus</taxon>
    </lineage>
</organism>
<comment type="similarity">
    <text evidence="1">Belongs to the transposase IS21/IS408/IS1162 family.</text>
</comment>
<name>A0A4V6QCU8_9BACL</name>
<dbReference type="GO" id="GO:0003677">
    <property type="term" value="F:DNA binding"/>
    <property type="evidence" value="ECO:0007669"/>
    <property type="project" value="UniProtKB-KW"/>
</dbReference>
<evidence type="ECO:0000259" key="6">
    <source>
        <dbReference type="PROSITE" id="PS50994"/>
    </source>
</evidence>